<accession>A0A183SZX2</accession>
<reference evidence="3" key="1">
    <citation type="submission" date="2016-06" db="UniProtKB">
        <authorList>
            <consortium name="WormBaseParasite"/>
        </authorList>
    </citation>
    <scope>IDENTIFICATION</scope>
</reference>
<dbReference type="Proteomes" id="UP000275846">
    <property type="component" value="Unassembled WGS sequence"/>
</dbReference>
<evidence type="ECO:0000313" key="1">
    <source>
        <dbReference type="EMBL" id="VDL96155.1"/>
    </source>
</evidence>
<proteinExistence type="predicted"/>
<gene>
    <name evidence="1" type="ORF">SSLN_LOCUS9770</name>
</gene>
<dbReference type="AlphaFoldDB" id="A0A183SZX2"/>
<sequence>MLPESMSMARVVMHQPPPSVEYNAPRINVNGALKNVETFAYLGSTISRNTRIDDFMHQPPPSAEYNAPRINVKGAQSNVETFAYLGSTISRNTRIDDEASLI</sequence>
<protein>
    <submittedName>
        <fullName evidence="1 3">Uncharacterized protein</fullName>
    </submittedName>
</protein>
<reference evidence="1 2" key="2">
    <citation type="submission" date="2018-11" db="EMBL/GenBank/DDBJ databases">
        <authorList>
            <consortium name="Pathogen Informatics"/>
        </authorList>
    </citation>
    <scope>NUCLEOTIDE SEQUENCE [LARGE SCALE GENOMIC DNA]</scope>
    <source>
        <strain evidence="1 2">NST_G2</strain>
    </source>
</reference>
<dbReference type="EMBL" id="UYSU01035443">
    <property type="protein sequence ID" value="VDL96155.1"/>
    <property type="molecule type" value="Genomic_DNA"/>
</dbReference>
<dbReference type="OrthoDB" id="425014at2759"/>
<evidence type="ECO:0000313" key="3">
    <source>
        <dbReference type="WBParaSite" id="SSLN_0001013201-mRNA-1"/>
    </source>
</evidence>
<name>A0A183SZX2_SCHSO</name>
<keyword evidence="2" id="KW-1185">Reference proteome</keyword>
<organism evidence="3">
    <name type="scientific">Schistocephalus solidus</name>
    <name type="common">Tapeworm</name>
    <dbReference type="NCBI Taxonomy" id="70667"/>
    <lineage>
        <taxon>Eukaryota</taxon>
        <taxon>Metazoa</taxon>
        <taxon>Spiralia</taxon>
        <taxon>Lophotrochozoa</taxon>
        <taxon>Platyhelminthes</taxon>
        <taxon>Cestoda</taxon>
        <taxon>Eucestoda</taxon>
        <taxon>Diphyllobothriidea</taxon>
        <taxon>Diphyllobothriidae</taxon>
        <taxon>Schistocephalus</taxon>
    </lineage>
</organism>
<dbReference type="WBParaSite" id="SSLN_0001013201-mRNA-1">
    <property type="protein sequence ID" value="SSLN_0001013201-mRNA-1"/>
    <property type="gene ID" value="SSLN_0001013201"/>
</dbReference>
<evidence type="ECO:0000313" key="2">
    <source>
        <dbReference type="Proteomes" id="UP000275846"/>
    </source>
</evidence>